<evidence type="ECO:0000313" key="1">
    <source>
        <dbReference type="EMBL" id="JAI03158.1"/>
    </source>
</evidence>
<sequence length="54" mass="6147">MCKTIFILFVSVNHNSRIMDKSENIGSNMGFCLNTYTHWVGPHFAFRTALILVA</sequence>
<proteinExistence type="predicted"/>
<name>A0A0E9XK88_ANGAN</name>
<reference evidence="1" key="2">
    <citation type="journal article" date="2015" name="Fish Shellfish Immunol.">
        <title>Early steps in the European eel (Anguilla anguilla)-Vibrio vulnificus interaction in the gills: Role of the RtxA13 toxin.</title>
        <authorList>
            <person name="Callol A."/>
            <person name="Pajuelo D."/>
            <person name="Ebbesson L."/>
            <person name="Teles M."/>
            <person name="MacKenzie S."/>
            <person name="Amaro C."/>
        </authorList>
    </citation>
    <scope>NUCLEOTIDE SEQUENCE</scope>
</reference>
<dbReference type="AlphaFoldDB" id="A0A0E9XK88"/>
<organism evidence="1">
    <name type="scientific">Anguilla anguilla</name>
    <name type="common">European freshwater eel</name>
    <name type="synonym">Muraena anguilla</name>
    <dbReference type="NCBI Taxonomy" id="7936"/>
    <lineage>
        <taxon>Eukaryota</taxon>
        <taxon>Metazoa</taxon>
        <taxon>Chordata</taxon>
        <taxon>Craniata</taxon>
        <taxon>Vertebrata</taxon>
        <taxon>Euteleostomi</taxon>
        <taxon>Actinopterygii</taxon>
        <taxon>Neopterygii</taxon>
        <taxon>Teleostei</taxon>
        <taxon>Anguilliformes</taxon>
        <taxon>Anguillidae</taxon>
        <taxon>Anguilla</taxon>
    </lineage>
</organism>
<protein>
    <submittedName>
        <fullName evidence="1">Uncharacterized protein</fullName>
    </submittedName>
</protein>
<dbReference type="EMBL" id="GBXM01005420">
    <property type="protein sequence ID" value="JAI03158.1"/>
    <property type="molecule type" value="Transcribed_RNA"/>
</dbReference>
<reference evidence="1" key="1">
    <citation type="submission" date="2014-11" db="EMBL/GenBank/DDBJ databases">
        <authorList>
            <person name="Amaro Gonzalez C."/>
        </authorList>
    </citation>
    <scope>NUCLEOTIDE SEQUENCE</scope>
</reference>
<accession>A0A0E9XK88</accession>